<keyword evidence="2" id="KW-0812">Transmembrane</keyword>
<accession>A0A076L9F1</accession>
<evidence type="ECO:0000256" key="2">
    <source>
        <dbReference type="SAM" id="Phobius"/>
    </source>
</evidence>
<organism evidence="3">
    <name type="scientific">Neospora caninum</name>
    <name type="common">Coccidian parasite</name>
    <dbReference type="NCBI Taxonomy" id="29176"/>
    <lineage>
        <taxon>Eukaryota</taxon>
        <taxon>Sar</taxon>
        <taxon>Alveolata</taxon>
        <taxon>Apicomplexa</taxon>
        <taxon>Conoidasida</taxon>
        <taxon>Coccidia</taxon>
        <taxon>Eucoccidiorida</taxon>
        <taxon>Eimeriorina</taxon>
        <taxon>Sarcocystidae</taxon>
        <taxon>Neospora</taxon>
    </lineage>
</organism>
<evidence type="ECO:0000256" key="1">
    <source>
        <dbReference type="SAM" id="MobiDB-lite"/>
    </source>
</evidence>
<reference evidence="3" key="1">
    <citation type="journal article" date="2013" name="Acta Biochim. Biophys. Sin.">
        <title>GRA 14, a novel dense granule protein from Neospora caninum.</title>
        <authorList>
            <person name="Liu G."/>
            <person name="Cui X."/>
            <person name="Hao P."/>
            <person name="Yang D."/>
            <person name="Liu J."/>
            <person name="Liu Q."/>
        </authorList>
    </citation>
    <scope>NUCLEOTIDE SEQUENCE</scope>
    <source>
        <strain evidence="3">NC-1</strain>
    </source>
</reference>
<dbReference type="VEuPathDB" id="ToxoDB:NCLIV_016360"/>
<keyword evidence="2" id="KW-0472">Membrane</keyword>
<protein>
    <submittedName>
        <fullName evidence="3">Dense granule protein GRA14</fullName>
    </submittedName>
</protein>
<dbReference type="EMBL" id="KM241868">
    <property type="protein sequence ID" value="AIJ04844.1"/>
    <property type="molecule type" value="Genomic_DNA"/>
</dbReference>
<name>A0A076L9F1_NEOCA</name>
<evidence type="ECO:0000313" key="3">
    <source>
        <dbReference type="EMBL" id="AIJ04844.1"/>
    </source>
</evidence>
<dbReference type="AlphaFoldDB" id="A0A076L9F1"/>
<feature type="compositionally biased region" description="Pro residues" evidence="1">
    <location>
        <begin position="349"/>
        <end position="358"/>
    </location>
</feature>
<proteinExistence type="predicted"/>
<dbReference type="VEuPathDB" id="ToxoDB:Ncaninum_LIV_000766900"/>
<feature type="transmembrane region" description="Helical" evidence="2">
    <location>
        <begin position="285"/>
        <end position="304"/>
    </location>
</feature>
<reference evidence="3" key="2">
    <citation type="submission" date="2014-07" db="EMBL/GenBank/DDBJ databases">
        <authorList>
            <person name="Liu G."/>
            <person name="Cui X."/>
            <person name="Pan H."/>
            <person name="Yang D."/>
            <person name="Liu J."/>
            <person name="Liu Q."/>
        </authorList>
    </citation>
    <scope>NUCLEOTIDE SEQUENCE</scope>
    <source>
        <strain evidence="3">NC-1</strain>
    </source>
</reference>
<gene>
    <name evidence="3" type="primary">GRA14</name>
</gene>
<feature type="region of interest" description="Disordered" evidence="1">
    <location>
        <begin position="316"/>
        <end position="404"/>
    </location>
</feature>
<sequence length="404" mass="44562">MQGATGRDRLPARSACCWLLQVSFFIIWGSTVVSAAGLGEISYRSTEQHPQQKRNHNSFRAVPTPQELIVSVSYLGDGLSFFMGSLRHLCPEVAVERFGSARTTPAVVAFSHKYLLEETPSQHFHSTASYVRGVLKHIVQAENDPRLVNKLVNAMTEVENVVKLFMSSVAFGFSSNDITALYDVVRRSLPETKGIVMQFLSLVSWVSPKERSRFNRSLLFLQDAVAGFRTMEEHVVSLISAEAHTAEEPLFLQLHQKESSTERVVVRGGMKTLQSRNTSGGKSRLWLRLVGVAAAAALAAFILIQRRGRYSALFSRFRKPPDNGGDQGGTGKFENRTEPSDTADVYGEAPPPSSPPMYPYDAHNVRWVPTDNPTSSPEGRRASPSAPLDPEWAAYLGTSGNSVY</sequence>
<keyword evidence="2" id="KW-1133">Transmembrane helix</keyword>
<dbReference type="OMA" id="ARSACCW"/>